<dbReference type="GO" id="GO:0016747">
    <property type="term" value="F:acyltransferase activity, transferring groups other than amino-acyl groups"/>
    <property type="evidence" value="ECO:0007669"/>
    <property type="project" value="InterPro"/>
</dbReference>
<dbReference type="InterPro" id="IPR000182">
    <property type="entry name" value="GNAT_dom"/>
</dbReference>
<evidence type="ECO:0000313" key="5">
    <source>
        <dbReference type="Proteomes" id="UP000007967"/>
    </source>
</evidence>
<dbReference type="Proteomes" id="UP000007967">
    <property type="component" value="Chromosome"/>
</dbReference>
<reference evidence="5" key="1">
    <citation type="submission" date="2009-09" db="EMBL/GenBank/DDBJ databases">
        <title>The complete genome of Kribbella flavida DSM 17836.</title>
        <authorList>
            <consortium name="US DOE Joint Genome Institute (JGI-PGF)"/>
            <person name="Lucas S."/>
            <person name="Copeland A."/>
            <person name="Lapidus A."/>
            <person name="Glavina del Rio T."/>
            <person name="Dalin E."/>
            <person name="Tice H."/>
            <person name="Bruce D."/>
            <person name="Goodwin L."/>
            <person name="Pitluck S."/>
            <person name="Kyrpides N."/>
            <person name="Mavromatis K."/>
            <person name="Ivanova N."/>
            <person name="Saunders E."/>
            <person name="Brettin T."/>
            <person name="Detter J.C."/>
            <person name="Han C."/>
            <person name="Larimer F."/>
            <person name="Land M."/>
            <person name="Hauser L."/>
            <person name="Markowitz V."/>
            <person name="Cheng J.-F."/>
            <person name="Hugenholtz P."/>
            <person name="Woyke T."/>
            <person name="Wu D."/>
            <person name="Pukall R."/>
            <person name="Klenk H.-P."/>
            <person name="Eisen J.A."/>
        </authorList>
    </citation>
    <scope>NUCLEOTIDE SEQUENCE [LARGE SCALE GENOMIC DNA]</scope>
    <source>
        <strain evidence="5">DSM 17836 / JCM 10339 / NBRC 14399</strain>
    </source>
</reference>
<keyword evidence="5" id="KW-1185">Reference proteome</keyword>
<gene>
    <name evidence="4" type="ordered locus">Kfla_6898</name>
</gene>
<dbReference type="CDD" id="cd04301">
    <property type="entry name" value="NAT_SF"/>
    <property type="match status" value="1"/>
</dbReference>
<dbReference type="HOGENOM" id="CLU_122305_1_0_11"/>
<organism evidence="4 5">
    <name type="scientific">Kribbella flavida (strain DSM 17836 / JCM 10339 / NBRC 14399)</name>
    <dbReference type="NCBI Taxonomy" id="479435"/>
    <lineage>
        <taxon>Bacteria</taxon>
        <taxon>Bacillati</taxon>
        <taxon>Actinomycetota</taxon>
        <taxon>Actinomycetes</taxon>
        <taxon>Propionibacteriales</taxon>
        <taxon>Kribbellaceae</taxon>
        <taxon>Kribbella</taxon>
    </lineage>
</organism>
<evidence type="ECO:0000256" key="2">
    <source>
        <dbReference type="ARBA" id="ARBA00023315"/>
    </source>
</evidence>
<dbReference type="Gene3D" id="3.40.630.30">
    <property type="match status" value="1"/>
</dbReference>
<dbReference type="SUPFAM" id="SSF55729">
    <property type="entry name" value="Acyl-CoA N-acyltransferases (Nat)"/>
    <property type="match status" value="1"/>
</dbReference>
<dbReference type="PANTHER" id="PTHR43877:SF2">
    <property type="entry name" value="AMINOALKYLPHOSPHONATE N-ACETYLTRANSFERASE-RELATED"/>
    <property type="match status" value="1"/>
</dbReference>
<sequence>MSSPPEVTLRPMTDAEYEDWQEHNIHSFAAGIGPLRGLTGQAAVDLARDEVHRLLPNGRSTARHLLWTACVDGEPVGGLWISVALPVPYVFGVLVTEQHRGKGYGRALMVAAEQECRRLGYRHLDLNVFSNNSRAISLYDSLGYTVVSQMMRKEL</sequence>
<dbReference type="Pfam" id="PF00583">
    <property type="entry name" value="Acetyltransf_1"/>
    <property type="match status" value="1"/>
</dbReference>
<feature type="domain" description="N-acetyltransferase" evidence="3">
    <location>
        <begin position="7"/>
        <end position="155"/>
    </location>
</feature>
<dbReference type="PROSITE" id="PS51186">
    <property type="entry name" value="GNAT"/>
    <property type="match status" value="1"/>
</dbReference>
<dbReference type="PANTHER" id="PTHR43877">
    <property type="entry name" value="AMINOALKYLPHOSPHONATE N-ACETYLTRANSFERASE-RELATED-RELATED"/>
    <property type="match status" value="1"/>
</dbReference>
<evidence type="ECO:0000256" key="1">
    <source>
        <dbReference type="ARBA" id="ARBA00022679"/>
    </source>
</evidence>
<name>D2Q2J1_KRIFD</name>
<dbReference type="EMBL" id="CP001736">
    <property type="protein sequence ID" value="ADB35887.1"/>
    <property type="molecule type" value="Genomic_DNA"/>
</dbReference>
<keyword evidence="2" id="KW-0012">Acyltransferase</keyword>
<evidence type="ECO:0000259" key="3">
    <source>
        <dbReference type="PROSITE" id="PS51186"/>
    </source>
</evidence>
<dbReference type="AlphaFoldDB" id="D2Q2J1"/>
<dbReference type="OrthoDB" id="3381976at2"/>
<keyword evidence="1 4" id="KW-0808">Transferase</keyword>
<accession>D2Q2J1</accession>
<dbReference type="KEGG" id="kfl:Kfla_6898"/>
<dbReference type="InterPro" id="IPR016181">
    <property type="entry name" value="Acyl_CoA_acyltransferase"/>
</dbReference>
<dbReference type="RefSeq" id="WP_012924439.1">
    <property type="nucleotide sequence ID" value="NC_013729.1"/>
</dbReference>
<dbReference type="eggNOG" id="COG0456">
    <property type="taxonomic scope" value="Bacteria"/>
</dbReference>
<protein>
    <submittedName>
        <fullName evidence="4">GCN5-related N-acetyltransferase</fullName>
    </submittedName>
</protein>
<evidence type="ECO:0000313" key="4">
    <source>
        <dbReference type="EMBL" id="ADB35887.1"/>
    </source>
</evidence>
<proteinExistence type="predicted"/>
<dbReference type="InterPro" id="IPR050832">
    <property type="entry name" value="Bact_Acetyltransf"/>
</dbReference>
<dbReference type="STRING" id="479435.Kfla_6898"/>
<reference evidence="4 5" key="2">
    <citation type="journal article" date="2010" name="Stand. Genomic Sci.">
        <title>Complete genome sequence of Kribbella flavida type strain (IFO 14399).</title>
        <authorList>
            <person name="Pukall R."/>
            <person name="Lapidus A."/>
            <person name="Glavina Del Rio T."/>
            <person name="Copeland A."/>
            <person name="Tice H."/>
            <person name="Cheng J.-F."/>
            <person name="Lucas S."/>
            <person name="Chen F."/>
            <person name="Nolan M."/>
            <person name="LaButti K."/>
            <person name="Pati A."/>
            <person name="Ivanova N."/>
            <person name="Mavrommatis K."/>
            <person name="Mikhailova N."/>
            <person name="Pitluck S."/>
            <person name="Bruce D."/>
            <person name="Goodwin L."/>
            <person name="Land M."/>
            <person name="Hauser L."/>
            <person name="Chang Y.-J."/>
            <person name="Jeffries C.D."/>
            <person name="Chen A."/>
            <person name="Palaniappan K."/>
            <person name="Chain P."/>
            <person name="Rohde M."/>
            <person name="Goeker M."/>
            <person name="Bristow J."/>
            <person name="Eisen J.A."/>
            <person name="Markowitz V."/>
            <person name="Hugenholtz P."/>
            <person name="Kyrpides N.C."/>
            <person name="Klenk H.-P."/>
            <person name="Brettin T."/>
        </authorList>
    </citation>
    <scope>NUCLEOTIDE SEQUENCE [LARGE SCALE GENOMIC DNA]</scope>
    <source>
        <strain evidence="5">DSM 17836 / JCM 10339 / NBRC 14399</strain>
    </source>
</reference>